<feature type="domain" description="Zn(2)-C6 fungal-type" evidence="7">
    <location>
        <begin position="366"/>
        <end position="396"/>
    </location>
</feature>
<dbReference type="GO" id="GO:0006351">
    <property type="term" value="P:DNA-templated transcription"/>
    <property type="evidence" value="ECO:0007669"/>
    <property type="project" value="InterPro"/>
</dbReference>
<feature type="compositionally biased region" description="Polar residues" evidence="6">
    <location>
        <begin position="465"/>
        <end position="474"/>
    </location>
</feature>
<protein>
    <recommendedName>
        <fullName evidence="7">Zn(2)-C6 fungal-type domain-containing protein</fullName>
    </recommendedName>
</protein>
<dbReference type="GO" id="GO:0000435">
    <property type="term" value="P:positive regulation of transcription from RNA polymerase II promoter by galactose"/>
    <property type="evidence" value="ECO:0007669"/>
    <property type="project" value="TreeGrafter"/>
</dbReference>
<dbReference type="AlphaFoldDB" id="A0A9P4XQ53"/>
<dbReference type="GO" id="GO:0008270">
    <property type="term" value="F:zinc ion binding"/>
    <property type="evidence" value="ECO:0007669"/>
    <property type="project" value="InterPro"/>
</dbReference>
<dbReference type="GO" id="GO:0005634">
    <property type="term" value="C:nucleus"/>
    <property type="evidence" value="ECO:0007669"/>
    <property type="project" value="TreeGrafter"/>
</dbReference>
<dbReference type="InterPro" id="IPR051127">
    <property type="entry name" value="Fungal_SecMet_Regulators"/>
</dbReference>
<dbReference type="Gene3D" id="4.10.240.10">
    <property type="entry name" value="Zn(2)-C6 fungal-type DNA-binding domain"/>
    <property type="match status" value="1"/>
</dbReference>
<evidence type="ECO:0000313" key="8">
    <source>
        <dbReference type="EMBL" id="KAF3077659.1"/>
    </source>
</evidence>
<dbReference type="InterPro" id="IPR036864">
    <property type="entry name" value="Zn2-C6_fun-type_DNA-bd_sf"/>
</dbReference>
<evidence type="ECO:0000256" key="4">
    <source>
        <dbReference type="ARBA" id="ARBA00023163"/>
    </source>
</evidence>
<name>A0A9P4XQ53_9HYPO</name>
<evidence type="ECO:0000313" key="9">
    <source>
        <dbReference type="Proteomes" id="UP000801864"/>
    </source>
</evidence>
<evidence type="ECO:0000256" key="5">
    <source>
        <dbReference type="ARBA" id="ARBA00023242"/>
    </source>
</evidence>
<feature type="compositionally biased region" description="Low complexity" evidence="6">
    <location>
        <begin position="1124"/>
        <end position="1143"/>
    </location>
</feature>
<keyword evidence="2" id="KW-0805">Transcription regulation</keyword>
<dbReference type="PROSITE" id="PS00463">
    <property type="entry name" value="ZN2_CY6_FUNGAL_1"/>
    <property type="match status" value="1"/>
</dbReference>
<feature type="compositionally biased region" description="Low complexity" evidence="6">
    <location>
        <begin position="542"/>
        <end position="567"/>
    </location>
</feature>
<feature type="compositionally biased region" description="Low complexity" evidence="6">
    <location>
        <begin position="289"/>
        <end position="321"/>
    </location>
</feature>
<proteinExistence type="predicted"/>
<dbReference type="InterPro" id="IPR001138">
    <property type="entry name" value="Zn2Cys6_DnaBD"/>
</dbReference>
<keyword evidence="1" id="KW-0479">Metal-binding</keyword>
<gene>
    <name evidence="8" type="ORF">CFAM422_000679</name>
</gene>
<evidence type="ECO:0000256" key="6">
    <source>
        <dbReference type="SAM" id="MobiDB-lite"/>
    </source>
</evidence>
<dbReference type="Pfam" id="PF00172">
    <property type="entry name" value="Zn_clus"/>
    <property type="match status" value="1"/>
</dbReference>
<dbReference type="PANTHER" id="PTHR47424">
    <property type="entry name" value="REGULATORY PROTEIN GAL4"/>
    <property type="match status" value="1"/>
</dbReference>
<dbReference type="InterPro" id="IPR007219">
    <property type="entry name" value="XnlR_reg_dom"/>
</dbReference>
<dbReference type="Gene3D" id="3.40.225.10">
    <property type="entry name" value="Class II aldolase/adducin N-terminal domain"/>
    <property type="match status" value="1"/>
</dbReference>
<dbReference type="InterPro" id="IPR036409">
    <property type="entry name" value="Aldolase_II/adducin_N_sf"/>
</dbReference>
<keyword evidence="9" id="KW-1185">Reference proteome</keyword>
<keyword evidence="3" id="KW-0238">DNA-binding</keyword>
<feature type="region of interest" description="Disordered" evidence="6">
    <location>
        <begin position="541"/>
        <end position="574"/>
    </location>
</feature>
<feature type="compositionally biased region" description="Low complexity" evidence="6">
    <location>
        <begin position="331"/>
        <end position="357"/>
    </location>
</feature>
<keyword evidence="4" id="KW-0804">Transcription</keyword>
<feature type="region of interest" description="Disordered" evidence="6">
    <location>
        <begin position="289"/>
        <end position="360"/>
    </location>
</feature>
<dbReference type="SMART" id="SM00906">
    <property type="entry name" value="Fungal_trans"/>
    <property type="match status" value="1"/>
</dbReference>
<dbReference type="CDD" id="cd12148">
    <property type="entry name" value="fungal_TF_MHR"/>
    <property type="match status" value="1"/>
</dbReference>
<evidence type="ECO:0000256" key="3">
    <source>
        <dbReference type="ARBA" id="ARBA00023125"/>
    </source>
</evidence>
<dbReference type="Pfam" id="PF00596">
    <property type="entry name" value="Aldolase_II"/>
    <property type="match status" value="1"/>
</dbReference>
<evidence type="ECO:0000256" key="2">
    <source>
        <dbReference type="ARBA" id="ARBA00023015"/>
    </source>
</evidence>
<keyword evidence="5" id="KW-0539">Nucleus</keyword>
<feature type="region of interest" description="Disordered" evidence="6">
    <location>
        <begin position="1107"/>
        <end position="1181"/>
    </location>
</feature>
<dbReference type="PANTHER" id="PTHR47424:SF3">
    <property type="entry name" value="REGULATORY PROTEIN GAL4"/>
    <property type="match status" value="1"/>
</dbReference>
<feature type="compositionally biased region" description="Basic and acidic residues" evidence="6">
    <location>
        <begin position="478"/>
        <end position="487"/>
    </location>
</feature>
<dbReference type="SUPFAM" id="SSF53639">
    <property type="entry name" value="AraD/HMP-PK domain-like"/>
    <property type="match status" value="1"/>
</dbReference>
<dbReference type="SUPFAM" id="SSF57701">
    <property type="entry name" value="Zn2/Cys6 DNA-binding domain"/>
    <property type="match status" value="1"/>
</dbReference>
<dbReference type="SMART" id="SM01007">
    <property type="entry name" value="Aldolase_II"/>
    <property type="match status" value="1"/>
</dbReference>
<dbReference type="InterPro" id="IPR001303">
    <property type="entry name" value="Aldolase_II/adducin_N"/>
</dbReference>
<dbReference type="Pfam" id="PF04082">
    <property type="entry name" value="Fungal_trans"/>
    <property type="match status" value="1"/>
</dbReference>
<dbReference type="EMBL" id="QLNT01000001">
    <property type="protein sequence ID" value="KAF3077659.1"/>
    <property type="molecule type" value="Genomic_DNA"/>
</dbReference>
<dbReference type="Proteomes" id="UP000801864">
    <property type="component" value="Unassembled WGS sequence"/>
</dbReference>
<dbReference type="PROSITE" id="PS50048">
    <property type="entry name" value="ZN2_CY6_FUNGAL_2"/>
    <property type="match status" value="1"/>
</dbReference>
<comment type="caution">
    <text evidence="8">The sequence shown here is derived from an EMBL/GenBank/DDBJ whole genome shotgun (WGS) entry which is preliminary data.</text>
</comment>
<evidence type="ECO:0000259" key="7">
    <source>
        <dbReference type="PROSITE" id="PS50048"/>
    </source>
</evidence>
<sequence>MATNSGSKSHRLPADELELIRKYIHGCHILHYYNVVDAYGHLSVRLSESVFMMSRYMAPALVSSTDDMVLYNVETGEALQKDAPRGRFIKTRVQTVMIFTDGEMTTGFSERFIHSEIYKAYPKVQSVVHSHSLEVVPFSISSTPLRACFHMAGFLGTSVPVWDAATVYREDPSASQDMLVRSTGAGASLAKALGPADGEGLPKYPVALMRGHGFVATANNIEMAISKSIYTQQNAQIQRAAVGLSGGGMDGVQFFTEREAHDAGMTAIAGAAKPWPLGHHLPLPYEYAQPQAQPQSQPQPHHPQALPLPHQPQSQPQPQQSSRHPDIINHSSSSSSHDQKPQIQQQQEQQQQQQQPPTKRRRIGYACNLCRTKKNRCDGERPSCGPCKERRQECVYSPQRTKISVTQEYIENLRARNRMLEEHIANQQPQGSHSPHESTYSKESPFAPPRLSSDRNPSDGPRQHQYPNPSSPISTADGRPEHHHDRSMLLNEHSTAPGSRPRPSDSNPPSDRPRSSHSALPGEYFGESSAFDFITKVTSPNTTEATAGSSVATTGTPTTGATTGGTTNSKVSTTGRLGNAVTARRSIAEASGMGGLNSESLAESSPSTVVFEELLGIGGGIGDGSGSSDLFELPQRSLADRLVTSYFKHRHPLNPCLHEGTFRHRYSKLWLSKDVGGEEAAPNNLAWLGLVNMVFAFGSEHVQIRPPYHGSPAGAAPTKPDRSRFFKRAKMLAFSSILQARIELVQALLLMSHYLHGSLELNHCWTVIGLAIRTAQELGLYLDSTNFTKDIIEQEIRKRVWWGCFVIDRLVSIKVGRPPTIHDIPAIRVGLPLAVDDEYLNEESKYTQPSNVPSKIEYFNHIVTQCRLLAKVLDTLYDNTPSSSGSAGGSSTSSSAGRDTRVRIKADLPDLLAMSIQLDGELVVWQSMLPPHLRADSDVTDWHFERQRSVLLMRFLHIRLLIHRQTLLYHILRRISDPFQLDLAHLCIRRCVMAAHDAIHQVHLLQQNNFLSSSWHNSHYVFTALSVLLVYQHLDPQSRSKIDLPPSSDIDVVIGQGTDHLNRVGGEIHPLASRYVRSFQQLQTRLQAIGTLSANAPPLAVRGKQAVSVKEDGASSYGQARTASSTTDSDQSSSNAGSATSGSVGKGSMAVPDHGQEHSGVNYYNGEGYQEQDNNDRGVEYGDDGFMWAGFDDEFAVIQSALLDSSGWGPGFLDPWAQG</sequence>
<dbReference type="CDD" id="cd00067">
    <property type="entry name" value="GAL4"/>
    <property type="match status" value="1"/>
</dbReference>
<evidence type="ECO:0000256" key="1">
    <source>
        <dbReference type="ARBA" id="ARBA00022723"/>
    </source>
</evidence>
<reference evidence="8 9" key="1">
    <citation type="submission" date="2018-06" db="EMBL/GenBank/DDBJ databases">
        <title>Genome analysis of cellulolytic fungus Trichoderma lentiforme CFAM-422.</title>
        <authorList>
            <person name="Steindorff A.S."/>
            <person name="Formighieri E.F."/>
            <person name="Midorikawa G.E.O."/>
            <person name="Tamietti M.S."/>
            <person name="Ramos E.Z."/>
            <person name="Silva A.S."/>
            <person name="Bon E.P.S."/>
            <person name="Mendes T.D."/>
            <person name="Damaso M.C.T."/>
            <person name="Favaro L.C.L."/>
        </authorList>
    </citation>
    <scope>NUCLEOTIDE SEQUENCE [LARGE SCALE GENOMIC DNA]</scope>
    <source>
        <strain evidence="8 9">CFAM-422</strain>
    </source>
</reference>
<accession>A0A9P4XQ53</accession>
<organism evidence="8 9">
    <name type="scientific">Trichoderma lentiforme</name>
    <dbReference type="NCBI Taxonomy" id="1567552"/>
    <lineage>
        <taxon>Eukaryota</taxon>
        <taxon>Fungi</taxon>
        <taxon>Dikarya</taxon>
        <taxon>Ascomycota</taxon>
        <taxon>Pezizomycotina</taxon>
        <taxon>Sordariomycetes</taxon>
        <taxon>Hypocreomycetidae</taxon>
        <taxon>Hypocreales</taxon>
        <taxon>Hypocreaceae</taxon>
        <taxon>Trichoderma</taxon>
    </lineage>
</organism>
<dbReference type="GO" id="GO:0000978">
    <property type="term" value="F:RNA polymerase II cis-regulatory region sequence-specific DNA binding"/>
    <property type="evidence" value="ECO:0007669"/>
    <property type="project" value="TreeGrafter"/>
</dbReference>
<dbReference type="GO" id="GO:0000981">
    <property type="term" value="F:DNA-binding transcription factor activity, RNA polymerase II-specific"/>
    <property type="evidence" value="ECO:0007669"/>
    <property type="project" value="InterPro"/>
</dbReference>
<feature type="region of interest" description="Disordered" evidence="6">
    <location>
        <begin position="425"/>
        <end position="524"/>
    </location>
</feature>
<dbReference type="SMART" id="SM00066">
    <property type="entry name" value="GAL4"/>
    <property type="match status" value="1"/>
</dbReference>
<feature type="compositionally biased region" description="Low complexity" evidence="6">
    <location>
        <begin position="497"/>
        <end position="509"/>
    </location>
</feature>